<name>A0ABN8IM77_9NEOP</name>
<evidence type="ECO:0000256" key="5">
    <source>
        <dbReference type="SAM" id="Phobius"/>
    </source>
</evidence>
<dbReference type="PANTHER" id="PTHR13531:SF0">
    <property type="entry name" value="GEO07735P1-RELATED"/>
    <property type="match status" value="1"/>
</dbReference>
<proteinExistence type="predicted"/>
<evidence type="ECO:0008006" key="8">
    <source>
        <dbReference type="Google" id="ProtNLM"/>
    </source>
</evidence>
<evidence type="ECO:0000256" key="4">
    <source>
        <dbReference type="ARBA" id="ARBA00023136"/>
    </source>
</evidence>
<comment type="subcellular location">
    <subcellularLocation>
        <location evidence="1">Membrane</location>
        <topology evidence="1">Multi-pass membrane protein</topology>
    </subcellularLocation>
</comment>
<dbReference type="PANTHER" id="PTHR13531">
    <property type="entry name" value="GEO07735P1-RELATED-RELATED"/>
    <property type="match status" value="1"/>
</dbReference>
<sequence length="86" mass="9755">MGLFIVEGARLILGRKGSLSERDIPVIFSVILTVPSIVGVVYLLNWQVVVLRIEYIWCTLMLTIQVLEFIFASMFIVTMCRGPSYD</sequence>
<feature type="transmembrane region" description="Helical" evidence="5">
    <location>
        <begin position="56"/>
        <end position="77"/>
    </location>
</feature>
<evidence type="ECO:0000256" key="1">
    <source>
        <dbReference type="ARBA" id="ARBA00004141"/>
    </source>
</evidence>
<keyword evidence="2 5" id="KW-0812">Transmembrane</keyword>
<evidence type="ECO:0000256" key="2">
    <source>
        <dbReference type="ARBA" id="ARBA00022692"/>
    </source>
</evidence>
<gene>
    <name evidence="6" type="ORF">IPOD504_LOCUS10801</name>
</gene>
<protein>
    <recommendedName>
        <fullName evidence="8">Transmembrane protein 216</fullName>
    </recommendedName>
</protein>
<evidence type="ECO:0000313" key="6">
    <source>
        <dbReference type="EMBL" id="CAH2059284.1"/>
    </source>
</evidence>
<keyword evidence="3 5" id="KW-1133">Transmembrane helix</keyword>
<feature type="non-terminal residue" evidence="6">
    <location>
        <position position="1"/>
    </location>
</feature>
<reference evidence="6" key="1">
    <citation type="submission" date="2022-03" db="EMBL/GenBank/DDBJ databases">
        <authorList>
            <person name="Martin H S."/>
        </authorList>
    </citation>
    <scope>NUCLEOTIDE SEQUENCE</scope>
</reference>
<feature type="transmembrane region" description="Helical" evidence="5">
    <location>
        <begin position="24"/>
        <end position="44"/>
    </location>
</feature>
<organism evidence="6 7">
    <name type="scientific">Iphiclides podalirius</name>
    <name type="common">scarce swallowtail</name>
    <dbReference type="NCBI Taxonomy" id="110791"/>
    <lineage>
        <taxon>Eukaryota</taxon>
        <taxon>Metazoa</taxon>
        <taxon>Ecdysozoa</taxon>
        <taxon>Arthropoda</taxon>
        <taxon>Hexapoda</taxon>
        <taxon>Insecta</taxon>
        <taxon>Pterygota</taxon>
        <taxon>Neoptera</taxon>
        <taxon>Endopterygota</taxon>
        <taxon>Lepidoptera</taxon>
        <taxon>Glossata</taxon>
        <taxon>Ditrysia</taxon>
        <taxon>Papilionoidea</taxon>
        <taxon>Papilionidae</taxon>
        <taxon>Papilioninae</taxon>
        <taxon>Iphiclides</taxon>
    </lineage>
</organism>
<dbReference type="EMBL" id="OW152838">
    <property type="protein sequence ID" value="CAH2059284.1"/>
    <property type="molecule type" value="Genomic_DNA"/>
</dbReference>
<evidence type="ECO:0000256" key="3">
    <source>
        <dbReference type="ARBA" id="ARBA00022989"/>
    </source>
</evidence>
<evidence type="ECO:0000313" key="7">
    <source>
        <dbReference type="Proteomes" id="UP000837857"/>
    </source>
</evidence>
<keyword evidence="7" id="KW-1185">Reference proteome</keyword>
<keyword evidence="4 5" id="KW-0472">Membrane</keyword>
<dbReference type="InterPro" id="IPR019184">
    <property type="entry name" value="Uncharacterised_TM-17"/>
</dbReference>
<dbReference type="Pfam" id="PF09799">
    <property type="entry name" value="Transmemb_17"/>
    <property type="match status" value="1"/>
</dbReference>
<accession>A0ABN8IM77</accession>
<dbReference type="Proteomes" id="UP000837857">
    <property type="component" value="Chromosome 26"/>
</dbReference>